<dbReference type="AlphaFoldDB" id="A0A5B7ZXM6"/>
<dbReference type="OrthoDB" id="1056765at2"/>
<name>A0A5B7ZXM6_9BACT</name>
<dbReference type="InterPro" id="IPR026444">
    <property type="entry name" value="Secre_tail"/>
</dbReference>
<evidence type="ECO:0000259" key="2">
    <source>
        <dbReference type="Pfam" id="PF18962"/>
    </source>
</evidence>
<keyword evidence="1" id="KW-0732">Signal</keyword>
<organism evidence="3 4">
    <name type="scientific">Hymenobacter jejuensis</name>
    <dbReference type="NCBI Taxonomy" id="2502781"/>
    <lineage>
        <taxon>Bacteria</taxon>
        <taxon>Pseudomonadati</taxon>
        <taxon>Bacteroidota</taxon>
        <taxon>Cytophagia</taxon>
        <taxon>Cytophagales</taxon>
        <taxon>Hymenobacteraceae</taxon>
        <taxon>Hymenobacter</taxon>
    </lineage>
</organism>
<dbReference type="Proteomes" id="UP000305398">
    <property type="component" value="Chromosome"/>
</dbReference>
<evidence type="ECO:0000256" key="1">
    <source>
        <dbReference type="SAM" id="SignalP"/>
    </source>
</evidence>
<dbReference type="KEGG" id="hyj:FHG12_03690"/>
<evidence type="ECO:0000313" key="4">
    <source>
        <dbReference type="Proteomes" id="UP000305398"/>
    </source>
</evidence>
<accession>A0A5B7ZXM6</accession>
<feature type="signal peptide" evidence="1">
    <location>
        <begin position="1"/>
        <end position="29"/>
    </location>
</feature>
<sequence>MTKNFFRNFTKTAGVAAVLWAGAVSAAQAQLAVYSFTAARGNEESYQVDAQPLNATFTPMTRGAGVAPTPAADAFAAIGWTSAAAPDAADYFSFSVQPAKGYVIRLDNFILDEKRSATGIGEWVLRSSLDNFTADVAKVSVPDNEDPRTNRQINLPAPFSKIEGLVEFRLYGYKSENEAGSWAIDNVRVNGVTNIVTGTNSSARQLAVSVFPNPTTSQLVVRLGAAGRGAQVDILNALGQCVRHAVATADELPLDVTALSAGLYSVRLTTQAGLVTRTFIKQ</sequence>
<protein>
    <submittedName>
        <fullName evidence="3">T9SS type A sorting domain-containing protein</fullName>
    </submittedName>
</protein>
<dbReference type="RefSeq" id="WP_139514390.1">
    <property type="nucleotide sequence ID" value="NZ_CP040896.1"/>
</dbReference>
<dbReference type="EMBL" id="CP040896">
    <property type="protein sequence ID" value="QDA59263.1"/>
    <property type="molecule type" value="Genomic_DNA"/>
</dbReference>
<dbReference type="NCBIfam" id="TIGR04183">
    <property type="entry name" value="Por_Secre_tail"/>
    <property type="match status" value="1"/>
</dbReference>
<dbReference type="Pfam" id="PF18962">
    <property type="entry name" value="Por_Secre_tail"/>
    <property type="match status" value="1"/>
</dbReference>
<reference evidence="3 4" key="1">
    <citation type="submission" date="2019-06" db="EMBL/GenBank/DDBJ databases">
        <authorList>
            <person name="Srinivasan S."/>
        </authorList>
    </citation>
    <scope>NUCLEOTIDE SEQUENCE [LARGE SCALE GENOMIC DNA]</scope>
    <source>
        <strain evidence="3 4">17J68-5</strain>
    </source>
</reference>
<feature type="domain" description="Secretion system C-terminal sorting" evidence="2">
    <location>
        <begin position="210"/>
        <end position="279"/>
    </location>
</feature>
<evidence type="ECO:0000313" key="3">
    <source>
        <dbReference type="EMBL" id="QDA59263.1"/>
    </source>
</evidence>
<keyword evidence="4" id="KW-1185">Reference proteome</keyword>
<feature type="chain" id="PRO_5022691958" evidence="1">
    <location>
        <begin position="30"/>
        <end position="282"/>
    </location>
</feature>
<gene>
    <name evidence="3" type="ORF">FHG12_03690</name>
</gene>
<proteinExistence type="predicted"/>